<dbReference type="AlphaFoldDB" id="A0A840IIJ2"/>
<feature type="region of interest" description="Disordered" evidence="1">
    <location>
        <begin position="130"/>
        <end position="151"/>
    </location>
</feature>
<feature type="domain" description="Phage tail collar" evidence="2">
    <location>
        <begin position="5"/>
        <end position="61"/>
    </location>
</feature>
<dbReference type="EMBL" id="JACHNU010000005">
    <property type="protein sequence ID" value="MBB4663770.1"/>
    <property type="molecule type" value="Genomic_DNA"/>
</dbReference>
<evidence type="ECO:0000259" key="2">
    <source>
        <dbReference type="Pfam" id="PF07484"/>
    </source>
</evidence>
<dbReference type="Proteomes" id="UP000585272">
    <property type="component" value="Unassembled WGS sequence"/>
</dbReference>
<sequence length="171" mass="18020">MPYIGEIRMFAGNFEPNGWRFCDGQLLPIAEYESLFIAIGTTYGGDGEETFRLPDLRGRVPIHMSSGTALLQPYALGEAGGVDQITLTVAQIPQHQHLLMAARGGGVADGPDGRLLASPPALAPYVRETPDTPLPANAVAPAGGSQPHDNMGPSTAVSYVISLYGEFPSQA</sequence>
<dbReference type="Pfam" id="PF07484">
    <property type="entry name" value="Collar"/>
    <property type="match status" value="1"/>
</dbReference>
<evidence type="ECO:0000313" key="4">
    <source>
        <dbReference type="Proteomes" id="UP000585272"/>
    </source>
</evidence>
<comment type="caution">
    <text evidence="3">The sequence shown here is derived from an EMBL/GenBank/DDBJ whole genome shotgun (WGS) entry which is preliminary data.</text>
</comment>
<gene>
    <name evidence="3" type="ORF">BDZ31_003371</name>
</gene>
<keyword evidence="4" id="KW-1185">Reference proteome</keyword>
<evidence type="ECO:0000256" key="1">
    <source>
        <dbReference type="SAM" id="MobiDB-lite"/>
    </source>
</evidence>
<dbReference type="RefSeq" id="WP_183343501.1">
    <property type="nucleotide sequence ID" value="NZ_JACHNU010000005.1"/>
</dbReference>
<evidence type="ECO:0000313" key="3">
    <source>
        <dbReference type="EMBL" id="MBB4663770.1"/>
    </source>
</evidence>
<protein>
    <submittedName>
        <fullName evidence="3">Microcystin-dependent protein</fullName>
    </submittedName>
</protein>
<dbReference type="InterPro" id="IPR037053">
    <property type="entry name" value="Phage_tail_collar_dom_sf"/>
</dbReference>
<name>A0A840IIJ2_9ACTN</name>
<proteinExistence type="predicted"/>
<dbReference type="SUPFAM" id="SSF88874">
    <property type="entry name" value="Receptor-binding domain of short tail fibre protein gp12"/>
    <property type="match status" value="1"/>
</dbReference>
<reference evidence="3 4" key="1">
    <citation type="submission" date="2020-08" db="EMBL/GenBank/DDBJ databases">
        <title>Genomic Encyclopedia of Archaeal and Bacterial Type Strains, Phase II (KMG-II): from individual species to whole genera.</title>
        <authorList>
            <person name="Goeker M."/>
        </authorList>
    </citation>
    <scope>NUCLEOTIDE SEQUENCE [LARGE SCALE GENOMIC DNA]</scope>
    <source>
        <strain evidence="3 4">DSM 23288</strain>
    </source>
</reference>
<organism evidence="3 4">
    <name type="scientific">Conexibacter arvalis</name>
    <dbReference type="NCBI Taxonomy" id="912552"/>
    <lineage>
        <taxon>Bacteria</taxon>
        <taxon>Bacillati</taxon>
        <taxon>Actinomycetota</taxon>
        <taxon>Thermoleophilia</taxon>
        <taxon>Solirubrobacterales</taxon>
        <taxon>Conexibacteraceae</taxon>
        <taxon>Conexibacter</taxon>
    </lineage>
</organism>
<dbReference type="InterPro" id="IPR011083">
    <property type="entry name" value="Phage_tail_collar_dom"/>
</dbReference>
<accession>A0A840IIJ2</accession>
<dbReference type="Gene3D" id="3.90.1340.10">
    <property type="entry name" value="Phage tail collar domain"/>
    <property type="match status" value="1"/>
</dbReference>